<reference evidence="1 2" key="1">
    <citation type="submission" date="2018-12" db="EMBL/GenBank/DDBJ databases">
        <title>Genome sequence from the cellulolytic species, Caldicellulosiruptor changbaiensis.</title>
        <authorList>
            <person name="Blumer-Schuette S.E."/>
            <person name="Mendoza C."/>
        </authorList>
    </citation>
    <scope>NUCLEOTIDE SEQUENCE [LARGE SCALE GENOMIC DNA]</scope>
    <source>
        <strain evidence="1 2">CBS-Z</strain>
    </source>
</reference>
<proteinExistence type="predicted"/>
<dbReference type="SUPFAM" id="SSF53187">
    <property type="entry name" value="Zn-dependent exopeptidases"/>
    <property type="match status" value="1"/>
</dbReference>
<protein>
    <submittedName>
        <fullName evidence="1">Peptidase M42</fullName>
    </submittedName>
</protein>
<dbReference type="EMBL" id="CP034791">
    <property type="protein sequence ID" value="AZT91077.1"/>
    <property type="molecule type" value="Genomic_DNA"/>
</dbReference>
<dbReference type="PANTHER" id="PTHR32481:SF0">
    <property type="entry name" value="AMINOPEPTIDASE YPDE-RELATED"/>
    <property type="match status" value="1"/>
</dbReference>
<dbReference type="InterPro" id="IPR051464">
    <property type="entry name" value="Peptidase_M42_aminopept"/>
</dbReference>
<gene>
    <name evidence="1" type="ORF">ELD05_10785</name>
</gene>
<name>A0A3T0D7I9_9FIRM</name>
<accession>A0A3T0D7I9</accession>
<sequence length="240" mass="27409">MCAIESYPGKEEELKEFVENELSEMLVFYDDDKQNNLFGERGKNPKVLLNAHLDSVGSEEMGKNWMMEVVYDEKTDRIEGNGTRPIGADDRCGIAIILALLRFTHYQFKFLLTTSCEDEHRGVIFFIENHPEFFKGVNLVIGLDRRGFGDVVCSYGGKDVCFKKECIDKVIEIGKSLGIPAKKEKSPHIADIRYIADRFGISSFCLSVGYYNPHTPSEYAVLDEVVETYKWMCRILECVQ</sequence>
<organism evidence="1 2">
    <name type="scientific">Caldicellulosiruptor changbaiensis</name>
    <dbReference type="NCBI Taxonomy" id="1222016"/>
    <lineage>
        <taxon>Bacteria</taxon>
        <taxon>Bacillati</taxon>
        <taxon>Bacillota</taxon>
        <taxon>Bacillota incertae sedis</taxon>
        <taxon>Caldicellulosiruptorales</taxon>
        <taxon>Caldicellulosiruptoraceae</taxon>
        <taxon>Caldicellulosiruptor</taxon>
    </lineage>
</organism>
<evidence type="ECO:0000313" key="1">
    <source>
        <dbReference type="EMBL" id="AZT91077.1"/>
    </source>
</evidence>
<dbReference type="AlphaFoldDB" id="A0A3T0D7I9"/>
<evidence type="ECO:0000313" key="2">
    <source>
        <dbReference type="Proteomes" id="UP000282930"/>
    </source>
</evidence>
<dbReference type="KEGG" id="ccha:ELD05_10785"/>
<dbReference type="Proteomes" id="UP000282930">
    <property type="component" value="Chromosome"/>
</dbReference>
<keyword evidence="2" id="KW-1185">Reference proteome</keyword>
<dbReference type="PANTHER" id="PTHR32481">
    <property type="entry name" value="AMINOPEPTIDASE"/>
    <property type="match status" value="1"/>
</dbReference>
<dbReference type="RefSeq" id="WP_127352423.1">
    <property type="nucleotide sequence ID" value="NZ_CP034791.1"/>
</dbReference>
<dbReference type="Gene3D" id="3.40.630.10">
    <property type="entry name" value="Zn peptidases"/>
    <property type="match status" value="1"/>
</dbReference>